<dbReference type="InterPro" id="IPR037066">
    <property type="entry name" value="Plug_dom_sf"/>
</dbReference>
<dbReference type="Pfam" id="PF07715">
    <property type="entry name" value="Plug"/>
    <property type="match status" value="1"/>
</dbReference>
<dbReference type="Gene3D" id="2.60.40.1120">
    <property type="entry name" value="Carboxypeptidase-like, regulatory domain"/>
    <property type="match status" value="1"/>
</dbReference>
<dbReference type="AlphaFoldDB" id="A0A1H4GLF4"/>
<dbReference type="PANTHER" id="PTHR30069:SF29">
    <property type="entry name" value="HEMOGLOBIN AND HEMOGLOBIN-HAPTOGLOBIN-BINDING PROTEIN 1-RELATED"/>
    <property type="match status" value="1"/>
</dbReference>
<dbReference type="Pfam" id="PF13715">
    <property type="entry name" value="CarbopepD_reg_2"/>
    <property type="match status" value="1"/>
</dbReference>
<dbReference type="InterPro" id="IPR008969">
    <property type="entry name" value="CarboxyPept-like_regulatory"/>
</dbReference>
<dbReference type="GO" id="GO:0044718">
    <property type="term" value="P:siderophore transmembrane transport"/>
    <property type="evidence" value="ECO:0007669"/>
    <property type="project" value="TreeGrafter"/>
</dbReference>
<name>A0A1H4GLF4_9BACT</name>
<gene>
    <name evidence="3" type="ORF">SAMN05660909_05487</name>
</gene>
<dbReference type="STRING" id="408074.SAMN05660909_05487"/>
<dbReference type="InterPro" id="IPR012910">
    <property type="entry name" value="Plug_dom"/>
</dbReference>
<sequence length="871" mass="98428">MSLAAKLLTGMLIFCFPLKVFAWNWQTKITLAVKDQTLEQVCALIEKEYGIPFSYSAGLVNVSEKVTITVRNERLKTVLEKIFTPFDIRFTRIGDQLVLLPQKKQKITLSGFVRDAVSNENLIGATVFDPLTKQGTTTNAYGFFSITLPADTVSLLFSYIGYTTRLLTVDKKFNDLLQVHLKPAGSLKEVVVSSESPLQEQTQMSKMTLSNTDLKGMPRLLGEIDVLRTLQSLPGVSSGSGAGGLYVRGGSPDQNLVLIDGSPVFNSSHFFGVFSLINANVVKTTDLYKGAFPARFGGRLSSIIDIATKEGNMKAFHGDASIGLISTNVNVEGPIIKNKTSFVLSARRSYPDLLIKPALVQEDALGTDGDFQAYFYDFNLKVNHIFSPRDRIFLSIYKGEDYLLIEDRSEKNKVNDSNLGTRFELGWGNTISAVRWNHIYHPGLFSNVTFNYSQYEFFTRYQHNYLLPDSVNTSEINGRYNSQMANAALRIDFDYRPMPSHTIKFGAVGTMHYFKPGNSSYVDKESPVKPLDTLNRGMRITGTEVVLYAEDEWRVRSNFFANIGLHTSLFTVEGRYYWSLQPRLGLRYLLPANWALKAAYTLMNQNIHLLSGTTLSLPTDIWVPSTQRVAPMTSQQITAGIAKSFDELKYEFSLEGYYKSMYNMIESNDNFGIFNKDLGRWDQNVTVGKGWSYGAEVMLQKKKGATTGWIGYTLSWSDRRFEGVNNGRLFPYKYDQRHNIDVVLVHQLSKHWEVSASWHFNSGSPFTLPVSSYEGIDHPSPWDPAQPSTIDRYTERNNFRGIAAHRLDVGITYSKQKKYWLKSWNFSVYNAYNRKNPYIYALGADPGTKERYLGQLSILPILPSITYAIKF</sequence>
<dbReference type="RefSeq" id="WP_089766095.1">
    <property type="nucleotide sequence ID" value="NZ_BKAT01000068.1"/>
</dbReference>
<accession>A0A1H4GLF4</accession>
<dbReference type="InterPro" id="IPR039426">
    <property type="entry name" value="TonB-dep_rcpt-like"/>
</dbReference>
<evidence type="ECO:0000313" key="4">
    <source>
        <dbReference type="Proteomes" id="UP000199656"/>
    </source>
</evidence>
<dbReference type="GO" id="GO:0015344">
    <property type="term" value="F:siderophore uptake transmembrane transporter activity"/>
    <property type="evidence" value="ECO:0007669"/>
    <property type="project" value="TreeGrafter"/>
</dbReference>
<keyword evidence="3" id="KW-0675">Receptor</keyword>
<dbReference type="PANTHER" id="PTHR30069">
    <property type="entry name" value="TONB-DEPENDENT OUTER MEMBRANE RECEPTOR"/>
    <property type="match status" value="1"/>
</dbReference>
<keyword evidence="1" id="KW-0732">Signal</keyword>
<proteinExistence type="predicted"/>
<protein>
    <submittedName>
        <fullName evidence="3">Outer membrane receptor proteins, mostly Fe transport</fullName>
    </submittedName>
</protein>
<evidence type="ECO:0000313" key="3">
    <source>
        <dbReference type="EMBL" id="SEB10479.1"/>
    </source>
</evidence>
<dbReference type="GO" id="GO:0009279">
    <property type="term" value="C:cell outer membrane"/>
    <property type="evidence" value="ECO:0007669"/>
    <property type="project" value="TreeGrafter"/>
</dbReference>
<feature type="domain" description="TonB-dependent receptor plug" evidence="2">
    <location>
        <begin position="225"/>
        <end position="299"/>
    </location>
</feature>
<dbReference type="Proteomes" id="UP000199656">
    <property type="component" value="Unassembled WGS sequence"/>
</dbReference>
<dbReference type="OrthoDB" id="9803050at2"/>
<dbReference type="SUPFAM" id="SSF56935">
    <property type="entry name" value="Porins"/>
    <property type="match status" value="1"/>
</dbReference>
<dbReference type="EMBL" id="FNRL01000045">
    <property type="protein sequence ID" value="SEB10479.1"/>
    <property type="molecule type" value="Genomic_DNA"/>
</dbReference>
<organism evidence="3 4">
    <name type="scientific">Chitinophaga terrae</name>
    <name type="common">ex Kim and Jung 2007</name>
    <dbReference type="NCBI Taxonomy" id="408074"/>
    <lineage>
        <taxon>Bacteria</taxon>
        <taxon>Pseudomonadati</taxon>
        <taxon>Bacteroidota</taxon>
        <taxon>Chitinophagia</taxon>
        <taxon>Chitinophagales</taxon>
        <taxon>Chitinophagaceae</taxon>
        <taxon>Chitinophaga</taxon>
    </lineage>
</organism>
<dbReference type="Gene3D" id="3.55.50.30">
    <property type="match status" value="1"/>
</dbReference>
<dbReference type="Gene3D" id="2.170.130.10">
    <property type="entry name" value="TonB-dependent receptor, plug domain"/>
    <property type="match status" value="1"/>
</dbReference>
<evidence type="ECO:0000259" key="2">
    <source>
        <dbReference type="Pfam" id="PF07715"/>
    </source>
</evidence>
<dbReference type="SUPFAM" id="SSF49464">
    <property type="entry name" value="Carboxypeptidase regulatory domain-like"/>
    <property type="match status" value="1"/>
</dbReference>
<evidence type="ECO:0000256" key="1">
    <source>
        <dbReference type="ARBA" id="ARBA00022729"/>
    </source>
</evidence>
<keyword evidence="4" id="KW-1185">Reference proteome</keyword>
<reference evidence="4" key="1">
    <citation type="submission" date="2016-10" db="EMBL/GenBank/DDBJ databases">
        <authorList>
            <person name="Varghese N."/>
            <person name="Submissions S."/>
        </authorList>
    </citation>
    <scope>NUCLEOTIDE SEQUENCE [LARGE SCALE GENOMIC DNA]</scope>
    <source>
        <strain evidence="4">DSM 23920</strain>
    </source>
</reference>